<sequence length="171" mass="18866">MSTHSCVKSILRLQKLQSLEVTQDNVCELHNCFSTNQLILLDAREFVVPKTVHELVCRGDITYGGKGLVISPSGGLFRKPLGATWLAQWAELTWQLRGWANNRRFGGNCHAALQHKLGLGGAVVVTVYQPADAKTNERVSDDGSPSCRDTRRHSRESVLGQDTVGKLEARI</sequence>
<dbReference type="InterPro" id="IPR055140">
    <property type="entry name" value="Thiolase_C_2"/>
</dbReference>
<dbReference type="PANTHER" id="PTHR42870">
    <property type="entry name" value="ACETYL-COA C-ACETYLTRANSFERASE"/>
    <property type="match status" value="1"/>
</dbReference>
<dbReference type="Proteomes" id="UP000215289">
    <property type="component" value="Unassembled WGS sequence"/>
</dbReference>
<name>A0A229WZU0_9EURO</name>
<dbReference type="GO" id="GO:0016746">
    <property type="term" value="F:acyltransferase activity"/>
    <property type="evidence" value="ECO:0007669"/>
    <property type="project" value="InterPro"/>
</dbReference>
<protein>
    <recommendedName>
        <fullName evidence="2">Thiolase C-terminal domain-containing protein</fullName>
    </recommendedName>
</protein>
<dbReference type="EMBL" id="NIDN02000187">
    <property type="protein sequence ID" value="RLL94747.1"/>
    <property type="molecule type" value="Genomic_DNA"/>
</dbReference>
<comment type="caution">
    <text evidence="3">The sequence shown here is derived from an EMBL/GenBank/DDBJ whole genome shotgun (WGS) entry which is preliminary data.</text>
</comment>
<dbReference type="InterPro" id="IPR016039">
    <property type="entry name" value="Thiolase-like"/>
</dbReference>
<feature type="domain" description="Thiolase C-terminal" evidence="2">
    <location>
        <begin position="25"/>
        <end position="119"/>
    </location>
</feature>
<keyword evidence="4" id="KW-1185">Reference proteome</keyword>
<dbReference type="SUPFAM" id="SSF53901">
    <property type="entry name" value="Thiolase-like"/>
    <property type="match status" value="1"/>
</dbReference>
<evidence type="ECO:0000313" key="3">
    <source>
        <dbReference type="EMBL" id="RLL94747.1"/>
    </source>
</evidence>
<dbReference type="Gene3D" id="3.40.47.10">
    <property type="match status" value="1"/>
</dbReference>
<evidence type="ECO:0000259" key="2">
    <source>
        <dbReference type="Pfam" id="PF22691"/>
    </source>
</evidence>
<accession>A0A229WZU0</accession>
<dbReference type="PANTHER" id="PTHR42870:SF1">
    <property type="entry name" value="NON-SPECIFIC LIPID-TRANSFER PROTEIN-LIKE 2"/>
    <property type="match status" value="1"/>
</dbReference>
<dbReference type="STRING" id="1245748.A0A229WZU0"/>
<feature type="region of interest" description="Disordered" evidence="1">
    <location>
        <begin position="135"/>
        <end position="171"/>
    </location>
</feature>
<proteinExistence type="predicted"/>
<reference evidence="3 4" key="1">
    <citation type="submission" date="2018-08" db="EMBL/GenBank/DDBJ databases">
        <title>Draft genome sequences of two Aspergillus turcosus clinical strains isolated from bronchoalveolar lavage fluid: one azole-susceptible and the other azole-resistant.</title>
        <authorList>
            <person name="Parent-Michaud M."/>
            <person name="Dufresne P.J."/>
            <person name="Fournier E."/>
            <person name="Martineau C."/>
            <person name="Moreira S."/>
            <person name="Perkins V."/>
            <person name="De Repentigny L."/>
            <person name="Dufresne S.F."/>
        </authorList>
    </citation>
    <scope>NUCLEOTIDE SEQUENCE [LARGE SCALE GENOMIC DNA]</scope>
    <source>
        <strain evidence="3">HMR AF 1038</strain>
    </source>
</reference>
<gene>
    <name evidence="3" type="ORF">CFD26_104266</name>
</gene>
<organism evidence="3 4">
    <name type="scientific">Aspergillus turcosus</name>
    <dbReference type="NCBI Taxonomy" id="1245748"/>
    <lineage>
        <taxon>Eukaryota</taxon>
        <taxon>Fungi</taxon>
        <taxon>Dikarya</taxon>
        <taxon>Ascomycota</taxon>
        <taxon>Pezizomycotina</taxon>
        <taxon>Eurotiomycetes</taxon>
        <taxon>Eurotiomycetidae</taxon>
        <taxon>Eurotiales</taxon>
        <taxon>Aspergillaceae</taxon>
        <taxon>Aspergillus</taxon>
        <taxon>Aspergillus subgen. Fumigati</taxon>
    </lineage>
</organism>
<evidence type="ECO:0000313" key="4">
    <source>
        <dbReference type="Proteomes" id="UP000215289"/>
    </source>
</evidence>
<dbReference type="AlphaFoldDB" id="A0A229WZU0"/>
<dbReference type="Pfam" id="PF22691">
    <property type="entry name" value="Thiolase_C_1"/>
    <property type="match status" value="1"/>
</dbReference>
<evidence type="ECO:0000256" key="1">
    <source>
        <dbReference type="SAM" id="MobiDB-lite"/>
    </source>
</evidence>
<dbReference type="OrthoDB" id="542135at2759"/>